<reference evidence="2 3" key="1">
    <citation type="submission" date="2015-12" db="EMBL/GenBank/DDBJ databases">
        <title>The genome of Folsomia candida.</title>
        <authorList>
            <person name="Faddeeva A."/>
            <person name="Derks M.F."/>
            <person name="Anvar Y."/>
            <person name="Smit S."/>
            <person name="Van Straalen N."/>
            <person name="Roelofs D."/>
        </authorList>
    </citation>
    <scope>NUCLEOTIDE SEQUENCE [LARGE SCALE GENOMIC DNA]</scope>
    <source>
        <strain evidence="2 3">VU population</strain>
        <tissue evidence="2">Whole body</tissue>
    </source>
</reference>
<feature type="region of interest" description="Disordered" evidence="1">
    <location>
        <begin position="1"/>
        <end position="25"/>
    </location>
</feature>
<evidence type="ECO:0000313" key="3">
    <source>
        <dbReference type="Proteomes" id="UP000198287"/>
    </source>
</evidence>
<dbReference type="AlphaFoldDB" id="A0A226END2"/>
<dbReference type="Proteomes" id="UP000198287">
    <property type="component" value="Unassembled WGS sequence"/>
</dbReference>
<accession>A0A226END2</accession>
<dbReference type="EMBL" id="LNIX01000003">
    <property type="protein sequence ID" value="OXA58514.1"/>
    <property type="molecule type" value="Genomic_DNA"/>
</dbReference>
<feature type="non-terminal residue" evidence="2">
    <location>
        <position position="1"/>
    </location>
</feature>
<proteinExistence type="predicted"/>
<organism evidence="2 3">
    <name type="scientific">Folsomia candida</name>
    <name type="common">Springtail</name>
    <dbReference type="NCBI Taxonomy" id="158441"/>
    <lineage>
        <taxon>Eukaryota</taxon>
        <taxon>Metazoa</taxon>
        <taxon>Ecdysozoa</taxon>
        <taxon>Arthropoda</taxon>
        <taxon>Hexapoda</taxon>
        <taxon>Collembola</taxon>
        <taxon>Entomobryomorpha</taxon>
        <taxon>Isotomoidea</taxon>
        <taxon>Isotomidae</taxon>
        <taxon>Proisotominae</taxon>
        <taxon>Folsomia</taxon>
    </lineage>
</organism>
<sequence length="111" mass="12335">SGIGRGRGLPRVRGVGRGRGRPLDTDESAVNCRLTTIDVEVPKMQEIWDKTFLLFFNENERETILIQTASSHQPNPPDLMIATSNGNFKIDPFFCNTVVTVFVKVSVSNVN</sequence>
<keyword evidence="3" id="KW-1185">Reference proteome</keyword>
<evidence type="ECO:0000256" key="1">
    <source>
        <dbReference type="SAM" id="MobiDB-lite"/>
    </source>
</evidence>
<feature type="compositionally biased region" description="Basic residues" evidence="1">
    <location>
        <begin position="8"/>
        <end position="20"/>
    </location>
</feature>
<comment type="caution">
    <text evidence="2">The sequence shown here is derived from an EMBL/GenBank/DDBJ whole genome shotgun (WGS) entry which is preliminary data.</text>
</comment>
<gene>
    <name evidence="2" type="ORF">Fcan01_07637</name>
</gene>
<evidence type="ECO:0000313" key="2">
    <source>
        <dbReference type="EMBL" id="OXA58514.1"/>
    </source>
</evidence>
<name>A0A226END2_FOLCA</name>
<protein>
    <submittedName>
        <fullName evidence="2">Uncharacterized protein</fullName>
    </submittedName>
</protein>